<dbReference type="GO" id="GO:0008360">
    <property type="term" value="P:regulation of cell shape"/>
    <property type="evidence" value="ECO:0007669"/>
    <property type="project" value="UniProtKB-KW"/>
</dbReference>
<dbReference type="OrthoDB" id="9808289at2"/>
<evidence type="ECO:0000256" key="13">
    <source>
        <dbReference type="ARBA" id="ARBA00023316"/>
    </source>
</evidence>
<comment type="similarity">
    <text evidence="2 17">Belongs to the UppP family.</text>
</comment>
<dbReference type="GO" id="GO:0005886">
    <property type="term" value="C:plasma membrane"/>
    <property type="evidence" value="ECO:0007669"/>
    <property type="project" value="UniProtKB-SubCell"/>
</dbReference>
<evidence type="ECO:0000256" key="9">
    <source>
        <dbReference type="ARBA" id="ARBA00022984"/>
    </source>
</evidence>
<dbReference type="InterPro" id="IPR003824">
    <property type="entry name" value="UppP"/>
</dbReference>
<dbReference type="NCBIfam" id="TIGR00753">
    <property type="entry name" value="undec_PP_bacA"/>
    <property type="match status" value="1"/>
</dbReference>
<evidence type="ECO:0000256" key="5">
    <source>
        <dbReference type="ARBA" id="ARBA00022475"/>
    </source>
</evidence>
<keyword evidence="10 17" id="KW-1133">Transmembrane helix</keyword>
<evidence type="ECO:0000256" key="4">
    <source>
        <dbReference type="ARBA" id="ARBA00021581"/>
    </source>
</evidence>
<feature type="transmembrane region" description="Helical" evidence="17">
    <location>
        <begin position="216"/>
        <end position="239"/>
    </location>
</feature>
<protein>
    <recommendedName>
        <fullName evidence="4 17">Undecaprenyl-diphosphatase</fullName>
        <ecNumber evidence="3 17">3.6.1.27</ecNumber>
    </recommendedName>
    <alternativeName>
        <fullName evidence="15 17">Bacitracin resistance protein</fullName>
    </alternativeName>
    <alternativeName>
        <fullName evidence="14 17">Undecaprenyl pyrophosphate phosphatase</fullName>
    </alternativeName>
</protein>
<feature type="compositionally biased region" description="Low complexity" evidence="18">
    <location>
        <begin position="274"/>
        <end position="286"/>
    </location>
</feature>
<dbReference type="GO" id="GO:0009252">
    <property type="term" value="P:peptidoglycan biosynthetic process"/>
    <property type="evidence" value="ECO:0007669"/>
    <property type="project" value="UniProtKB-KW"/>
</dbReference>
<organism evidence="19 20">
    <name type="scientific">Haloactinospora alba</name>
    <dbReference type="NCBI Taxonomy" id="405555"/>
    <lineage>
        <taxon>Bacteria</taxon>
        <taxon>Bacillati</taxon>
        <taxon>Actinomycetota</taxon>
        <taxon>Actinomycetes</taxon>
        <taxon>Streptosporangiales</taxon>
        <taxon>Nocardiopsidaceae</taxon>
        <taxon>Haloactinospora</taxon>
    </lineage>
</organism>
<keyword evidence="5 17" id="KW-1003">Cell membrane</keyword>
<evidence type="ECO:0000256" key="12">
    <source>
        <dbReference type="ARBA" id="ARBA00023251"/>
    </source>
</evidence>
<dbReference type="NCBIfam" id="NF001392">
    <property type="entry name" value="PRK00281.2-1"/>
    <property type="match status" value="1"/>
</dbReference>
<dbReference type="HAMAP" id="MF_01006">
    <property type="entry name" value="Undec_diphosphatase"/>
    <property type="match status" value="1"/>
</dbReference>
<feature type="compositionally biased region" description="Low complexity" evidence="18">
    <location>
        <begin position="313"/>
        <end position="325"/>
    </location>
</feature>
<feature type="transmembrane region" description="Helical" evidence="17">
    <location>
        <begin position="87"/>
        <end position="104"/>
    </location>
</feature>
<feature type="transmembrane region" description="Helical" evidence="17">
    <location>
        <begin position="116"/>
        <end position="133"/>
    </location>
</feature>
<keyword evidence="12 17" id="KW-0046">Antibiotic resistance</keyword>
<evidence type="ECO:0000256" key="7">
    <source>
        <dbReference type="ARBA" id="ARBA00022801"/>
    </source>
</evidence>
<keyword evidence="6 17" id="KW-0812">Transmembrane</keyword>
<name>A0A543NJ44_9ACTN</name>
<evidence type="ECO:0000313" key="20">
    <source>
        <dbReference type="Proteomes" id="UP000317422"/>
    </source>
</evidence>
<keyword evidence="8 17" id="KW-0133">Cell shape</keyword>
<comment type="catalytic activity">
    <reaction evidence="16 17">
        <text>di-trans,octa-cis-undecaprenyl diphosphate + H2O = di-trans,octa-cis-undecaprenyl phosphate + phosphate + H(+)</text>
        <dbReference type="Rhea" id="RHEA:28094"/>
        <dbReference type="ChEBI" id="CHEBI:15377"/>
        <dbReference type="ChEBI" id="CHEBI:15378"/>
        <dbReference type="ChEBI" id="CHEBI:43474"/>
        <dbReference type="ChEBI" id="CHEBI:58405"/>
        <dbReference type="ChEBI" id="CHEBI:60392"/>
        <dbReference type="EC" id="3.6.1.27"/>
    </reaction>
</comment>
<dbReference type="RefSeq" id="WP_141923430.1">
    <property type="nucleotide sequence ID" value="NZ_VFQC01000001.1"/>
</dbReference>
<dbReference type="GO" id="GO:0071555">
    <property type="term" value="P:cell wall organization"/>
    <property type="evidence" value="ECO:0007669"/>
    <property type="project" value="UniProtKB-KW"/>
</dbReference>
<evidence type="ECO:0000256" key="8">
    <source>
        <dbReference type="ARBA" id="ARBA00022960"/>
    </source>
</evidence>
<comment type="caution">
    <text evidence="19">The sequence shown here is derived from an EMBL/GenBank/DDBJ whole genome shotgun (WGS) entry which is preliminary data.</text>
</comment>
<comment type="miscellaneous">
    <text evidence="17">Bacitracin is thought to be involved in the inhibition of peptidoglycan synthesis by sequestering undecaprenyl diphosphate, thereby reducing the pool of lipid carrier available.</text>
</comment>
<comment type="subcellular location">
    <subcellularLocation>
        <location evidence="1 17">Cell membrane</location>
        <topology evidence="1 17">Multi-pass membrane protein</topology>
    </subcellularLocation>
</comment>
<evidence type="ECO:0000313" key="19">
    <source>
        <dbReference type="EMBL" id="TQN31836.1"/>
    </source>
</evidence>
<keyword evidence="9 17" id="KW-0573">Peptidoglycan synthesis</keyword>
<dbReference type="PANTHER" id="PTHR30622">
    <property type="entry name" value="UNDECAPRENYL-DIPHOSPHATASE"/>
    <property type="match status" value="1"/>
</dbReference>
<keyword evidence="11 17" id="KW-0472">Membrane</keyword>
<dbReference type="PANTHER" id="PTHR30622:SF4">
    <property type="entry name" value="UNDECAPRENYL-DIPHOSPHATASE"/>
    <property type="match status" value="1"/>
</dbReference>
<dbReference type="GO" id="GO:0046677">
    <property type="term" value="P:response to antibiotic"/>
    <property type="evidence" value="ECO:0007669"/>
    <property type="project" value="UniProtKB-UniRule"/>
</dbReference>
<proteinExistence type="inferred from homology"/>
<keyword evidence="13 17" id="KW-0961">Cell wall biogenesis/degradation</keyword>
<dbReference type="Proteomes" id="UP000317422">
    <property type="component" value="Unassembled WGS sequence"/>
</dbReference>
<dbReference type="GO" id="GO:0050380">
    <property type="term" value="F:undecaprenyl-diphosphatase activity"/>
    <property type="evidence" value="ECO:0007669"/>
    <property type="project" value="UniProtKB-UniRule"/>
</dbReference>
<feature type="transmembrane region" description="Helical" evidence="17">
    <location>
        <begin position="251"/>
        <end position="270"/>
    </location>
</feature>
<evidence type="ECO:0000256" key="1">
    <source>
        <dbReference type="ARBA" id="ARBA00004651"/>
    </source>
</evidence>
<accession>A0A543NJ44</accession>
<feature type="compositionally biased region" description="Low complexity" evidence="18">
    <location>
        <begin position="378"/>
        <end position="393"/>
    </location>
</feature>
<evidence type="ECO:0000256" key="18">
    <source>
        <dbReference type="SAM" id="MobiDB-lite"/>
    </source>
</evidence>
<comment type="function">
    <text evidence="17">Catalyzes the dephosphorylation of undecaprenyl diphosphate (UPP). Confers resistance to bacitracin.</text>
</comment>
<evidence type="ECO:0000256" key="15">
    <source>
        <dbReference type="ARBA" id="ARBA00032932"/>
    </source>
</evidence>
<dbReference type="AlphaFoldDB" id="A0A543NJ44"/>
<evidence type="ECO:0000256" key="2">
    <source>
        <dbReference type="ARBA" id="ARBA00010621"/>
    </source>
</evidence>
<evidence type="ECO:0000256" key="6">
    <source>
        <dbReference type="ARBA" id="ARBA00022692"/>
    </source>
</evidence>
<evidence type="ECO:0000256" key="10">
    <source>
        <dbReference type="ARBA" id="ARBA00022989"/>
    </source>
</evidence>
<dbReference type="EC" id="3.6.1.27" evidence="3 17"/>
<feature type="transmembrane region" description="Helical" evidence="17">
    <location>
        <begin position="186"/>
        <end position="204"/>
    </location>
</feature>
<evidence type="ECO:0000256" key="14">
    <source>
        <dbReference type="ARBA" id="ARBA00032707"/>
    </source>
</evidence>
<evidence type="ECO:0000256" key="17">
    <source>
        <dbReference type="HAMAP-Rule" id="MF_01006"/>
    </source>
</evidence>
<evidence type="ECO:0000256" key="16">
    <source>
        <dbReference type="ARBA" id="ARBA00047594"/>
    </source>
</evidence>
<feature type="transmembrane region" description="Helical" evidence="17">
    <location>
        <begin position="53"/>
        <end position="75"/>
    </location>
</feature>
<reference evidence="19 20" key="1">
    <citation type="submission" date="2019-06" db="EMBL/GenBank/DDBJ databases">
        <title>Sequencing the genomes of 1000 actinobacteria strains.</title>
        <authorList>
            <person name="Klenk H.-P."/>
        </authorList>
    </citation>
    <scope>NUCLEOTIDE SEQUENCE [LARGE SCALE GENOMIC DNA]</scope>
    <source>
        <strain evidence="19 20">DSM 45015</strain>
    </source>
</reference>
<feature type="region of interest" description="Disordered" evidence="18">
    <location>
        <begin position="274"/>
        <end position="393"/>
    </location>
</feature>
<sequence length="393" mass="42555">MSILESIILGVIQGVTEFLPISSSGHLRVVSSFFGWPDPGAAFTAVSQIGTELAVLIYFRARVWGILSAWFRSLVNRELRRTLDARMGWYVIIGTIPIGVIGLLLEEEIDSLFRDLRLIALTLIIFGVFLGMADRYMRKHRELSDLNVQRGLIYGLFQTLALIPGVSRSGATVTGGMLLRFKRRDAAEYAFLLAMPAVFASGFYKLTDIGGNEYAGWTATFVGTAVAFLVGYAVIAWFMQFISTHSFMPFVYYRIGLGVLVLTLVSFNVLDPQGGSASNGSAGPEASSEESSSEGGEKDKEEKDSAGDEDGSSSDSSVDPSTGPSTDPETGWPIDPETGLAENPETGQHKDPNTGELVEIDPQTGLPIDPYTGQPYDPQAQQEQGQQEQTPAG</sequence>
<evidence type="ECO:0000256" key="11">
    <source>
        <dbReference type="ARBA" id="ARBA00023136"/>
    </source>
</evidence>
<dbReference type="EMBL" id="VFQC01000001">
    <property type="protein sequence ID" value="TQN31836.1"/>
    <property type="molecule type" value="Genomic_DNA"/>
</dbReference>
<dbReference type="Pfam" id="PF02673">
    <property type="entry name" value="BacA"/>
    <property type="match status" value="1"/>
</dbReference>
<keyword evidence="7 17" id="KW-0378">Hydrolase</keyword>
<feature type="compositionally biased region" description="Basic and acidic residues" evidence="18">
    <location>
        <begin position="295"/>
        <end position="306"/>
    </location>
</feature>
<keyword evidence="20" id="KW-1185">Reference proteome</keyword>
<evidence type="ECO:0000256" key="3">
    <source>
        <dbReference type="ARBA" id="ARBA00012374"/>
    </source>
</evidence>
<gene>
    <name evidence="17" type="primary">uppP</name>
    <name evidence="19" type="ORF">FHX37_1757</name>
</gene>